<dbReference type="PANTHER" id="PTHR11102">
    <property type="entry name" value="SEL-1-LIKE PROTEIN"/>
    <property type="match status" value="1"/>
</dbReference>
<dbReference type="Gene3D" id="1.25.40.10">
    <property type="entry name" value="Tetratricopeptide repeat domain"/>
    <property type="match status" value="2"/>
</dbReference>
<gene>
    <name evidence="2" type="ORF">SAMN05444584_1170</name>
</gene>
<name>A0A217EFF5_9GAMM</name>
<proteinExistence type="predicted"/>
<dbReference type="InterPro" id="IPR050767">
    <property type="entry name" value="Sel1_AlgK"/>
</dbReference>
<dbReference type="PROSITE" id="PS50005">
    <property type="entry name" value="TPR"/>
    <property type="match status" value="1"/>
</dbReference>
<dbReference type="SMART" id="SM00028">
    <property type="entry name" value="TPR"/>
    <property type="match status" value="4"/>
</dbReference>
<accession>A0A217EFF5</accession>
<evidence type="ECO:0000256" key="1">
    <source>
        <dbReference type="PROSITE-ProRule" id="PRU00339"/>
    </source>
</evidence>
<dbReference type="InterPro" id="IPR019734">
    <property type="entry name" value="TPR_rpt"/>
</dbReference>
<dbReference type="OrthoDB" id="6690035at2"/>
<protein>
    <submittedName>
        <fullName evidence="2">TPR repeat</fullName>
    </submittedName>
</protein>
<feature type="repeat" description="TPR" evidence="1">
    <location>
        <begin position="213"/>
        <end position="246"/>
    </location>
</feature>
<dbReference type="PANTHER" id="PTHR11102:SF160">
    <property type="entry name" value="ERAD-ASSOCIATED E3 UBIQUITIN-PROTEIN LIGASE COMPONENT HRD3"/>
    <property type="match status" value="1"/>
</dbReference>
<organism evidence="2 3">
    <name type="scientific">Acinetobacter apis</name>
    <dbReference type="NCBI Taxonomy" id="1229165"/>
    <lineage>
        <taxon>Bacteria</taxon>
        <taxon>Pseudomonadati</taxon>
        <taxon>Pseudomonadota</taxon>
        <taxon>Gammaproteobacteria</taxon>
        <taxon>Moraxellales</taxon>
        <taxon>Moraxellaceae</taxon>
        <taxon>Acinetobacter</taxon>
    </lineage>
</organism>
<sequence>MWLFGKNNRKSEDEIEQIFKRAQEHIQQHNYASAIEDFKIIRAHNTHDPRWMTGLGQCYYLSTSHQNIAKAYRLLNKACDLQDADAFYYLALLEESEGHAEKAFSLLQKAIRNKSILAMNYLGEIHFYNANYDQASNCFELAYAHHSTALAFSYLPQIYYRLGHRVKAREWANLGAQHGHFDGINALGDAYLQDQSLDEAITLYERAIEHGSLDALNNLGLLHFQEKHYQRAERYFKDAFELHHIYGAHNLATVYQAIAHYHDAEKLYAFSFLYHQHMPSLQSLATVYADIEQVELSEQIIDMVEKIKQQQDLSSADKHYLQLLQNNADEVKTALEHLNEQHDANPPSP</sequence>
<dbReference type="InterPro" id="IPR006597">
    <property type="entry name" value="Sel1-like"/>
</dbReference>
<evidence type="ECO:0000313" key="2">
    <source>
        <dbReference type="EMBL" id="SNQ29223.1"/>
    </source>
</evidence>
<dbReference type="InterPro" id="IPR011990">
    <property type="entry name" value="TPR-like_helical_dom_sf"/>
</dbReference>
<keyword evidence="3" id="KW-1185">Reference proteome</keyword>
<keyword evidence="1" id="KW-0802">TPR repeat</keyword>
<dbReference type="RefSeq" id="WP_088823207.1">
    <property type="nucleotide sequence ID" value="NZ_FZLN01000001.1"/>
</dbReference>
<dbReference type="Proteomes" id="UP000243463">
    <property type="component" value="Unassembled WGS sequence"/>
</dbReference>
<evidence type="ECO:0000313" key="3">
    <source>
        <dbReference type="Proteomes" id="UP000243463"/>
    </source>
</evidence>
<dbReference type="Pfam" id="PF13432">
    <property type="entry name" value="TPR_16"/>
    <property type="match status" value="2"/>
</dbReference>
<dbReference type="SUPFAM" id="SSF81901">
    <property type="entry name" value="HCP-like"/>
    <property type="match status" value="2"/>
</dbReference>
<dbReference type="AlphaFoldDB" id="A0A217EFF5"/>
<reference evidence="3" key="1">
    <citation type="submission" date="2017-06" db="EMBL/GenBank/DDBJ databases">
        <authorList>
            <person name="Varghese N."/>
            <person name="Submissions S."/>
        </authorList>
    </citation>
    <scope>NUCLEOTIDE SEQUENCE [LARGE SCALE GENOMIC DNA]</scope>
    <source>
        <strain evidence="3">ANC 5114</strain>
    </source>
</reference>
<dbReference type="EMBL" id="FZLN01000001">
    <property type="protein sequence ID" value="SNQ29223.1"/>
    <property type="molecule type" value="Genomic_DNA"/>
</dbReference>
<dbReference type="SMART" id="SM00671">
    <property type="entry name" value="SEL1"/>
    <property type="match status" value="4"/>
</dbReference>